<dbReference type="AlphaFoldDB" id="A0A368XGS4"/>
<evidence type="ECO:0000259" key="5">
    <source>
        <dbReference type="PROSITE" id="PS00624"/>
    </source>
</evidence>
<comment type="similarity">
    <text evidence="2">Belongs to the GMC oxidoreductase family.</text>
</comment>
<dbReference type="InterPro" id="IPR036188">
    <property type="entry name" value="FAD/NAD-bd_sf"/>
</dbReference>
<dbReference type="PROSITE" id="PS00624">
    <property type="entry name" value="GMC_OXRED_2"/>
    <property type="match status" value="1"/>
</dbReference>
<protein>
    <submittedName>
        <fullName evidence="6">GMC oxidoreductase</fullName>
    </submittedName>
</protein>
<keyword evidence="4" id="KW-0274">FAD</keyword>
<dbReference type="Proteomes" id="UP000252884">
    <property type="component" value="Unassembled WGS sequence"/>
</dbReference>
<feature type="domain" description="Glucose-methanol-choline oxidoreductase N-terminal" evidence="5">
    <location>
        <begin position="133"/>
        <end position="147"/>
    </location>
</feature>
<comment type="caution">
    <text evidence="6">The sequence shown here is derived from an EMBL/GenBank/DDBJ whole genome shotgun (WGS) entry which is preliminary data.</text>
</comment>
<evidence type="ECO:0000313" key="6">
    <source>
        <dbReference type="EMBL" id="RCW65677.1"/>
    </source>
</evidence>
<dbReference type="Pfam" id="PF05199">
    <property type="entry name" value="GMC_oxred_C"/>
    <property type="match status" value="1"/>
</dbReference>
<evidence type="ECO:0000256" key="3">
    <source>
        <dbReference type="ARBA" id="ARBA00022630"/>
    </source>
</evidence>
<dbReference type="PANTHER" id="PTHR11552:SF147">
    <property type="entry name" value="CHOLINE DEHYDROGENASE, MITOCHONDRIAL"/>
    <property type="match status" value="1"/>
</dbReference>
<dbReference type="GO" id="GO:0050660">
    <property type="term" value="F:flavin adenine dinucleotide binding"/>
    <property type="evidence" value="ECO:0007669"/>
    <property type="project" value="InterPro"/>
</dbReference>
<dbReference type="SUPFAM" id="SSF54373">
    <property type="entry name" value="FAD-linked reductases, C-terminal domain"/>
    <property type="match status" value="1"/>
</dbReference>
<organism evidence="6 7">
    <name type="scientific">Pseudorhodoferax soli</name>
    <dbReference type="NCBI Taxonomy" id="545864"/>
    <lineage>
        <taxon>Bacteria</taxon>
        <taxon>Pseudomonadati</taxon>
        <taxon>Pseudomonadota</taxon>
        <taxon>Betaproteobacteria</taxon>
        <taxon>Burkholderiales</taxon>
        <taxon>Comamonadaceae</taxon>
    </lineage>
</organism>
<accession>A0A368XGS4</accession>
<proteinExistence type="inferred from homology"/>
<evidence type="ECO:0000256" key="2">
    <source>
        <dbReference type="ARBA" id="ARBA00010790"/>
    </source>
</evidence>
<evidence type="ECO:0000256" key="4">
    <source>
        <dbReference type="ARBA" id="ARBA00022827"/>
    </source>
</evidence>
<evidence type="ECO:0000256" key="1">
    <source>
        <dbReference type="ARBA" id="ARBA00001974"/>
    </source>
</evidence>
<reference evidence="6 7" key="1">
    <citation type="submission" date="2018-07" db="EMBL/GenBank/DDBJ databases">
        <title>Genomic Encyclopedia of Type Strains, Phase IV (KMG-IV): sequencing the most valuable type-strain genomes for metagenomic binning, comparative biology and taxonomic classification.</title>
        <authorList>
            <person name="Goeker M."/>
        </authorList>
    </citation>
    <scope>NUCLEOTIDE SEQUENCE [LARGE SCALE GENOMIC DNA]</scope>
    <source>
        <strain evidence="6 7">DSM 21634</strain>
    </source>
</reference>
<dbReference type="InterPro" id="IPR007867">
    <property type="entry name" value="GMC_OxRtase_C"/>
</dbReference>
<dbReference type="Pfam" id="PF00732">
    <property type="entry name" value="GMC_oxred_N"/>
    <property type="match status" value="1"/>
</dbReference>
<dbReference type="SUPFAM" id="SSF51905">
    <property type="entry name" value="FAD/NAD(P)-binding domain"/>
    <property type="match status" value="1"/>
</dbReference>
<sequence>MFDFVVVGGGATGYGLALRLAADADAAAQVALIEAGPLWSRRRPRPAWRWPTVAQPGLNGRAVALVAGKGLGGAAAWGGAAEPPPAPGTLTVLTDALAVRVLLQGRRATGVEFHRAGLVQQLQASRAIVLCAGALPSPLLLMRSGIGPHAELVAGNVATRHDLPGVGQGLQVPVHVAVPLRRAALALHRPAASVHLALEQPASRGRLRLEGKDPYQPPRLDPDLLSERDDLEALLHQARLALEGLGAQGLRAARPWAGPLSDLALERLLRERAEPGPGVAGGCRQGDGPLAVVDAQLAVQGIAGLYVADASVLTQLPADGQAVAALVGPLAQRLLSG</sequence>
<gene>
    <name evidence="6" type="ORF">DES41_112128</name>
</gene>
<comment type="cofactor">
    <cofactor evidence="1">
        <name>FAD</name>
        <dbReference type="ChEBI" id="CHEBI:57692"/>
    </cofactor>
</comment>
<evidence type="ECO:0000313" key="7">
    <source>
        <dbReference type="Proteomes" id="UP000252884"/>
    </source>
</evidence>
<dbReference type="OrthoDB" id="9785276at2"/>
<keyword evidence="7" id="KW-1185">Reference proteome</keyword>
<dbReference type="EMBL" id="QPJK01000012">
    <property type="protein sequence ID" value="RCW65677.1"/>
    <property type="molecule type" value="Genomic_DNA"/>
</dbReference>
<dbReference type="PANTHER" id="PTHR11552">
    <property type="entry name" value="GLUCOSE-METHANOL-CHOLINE GMC OXIDOREDUCTASE"/>
    <property type="match status" value="1"/>
</dbReference>
<keyword evidence="3" id="KW-0285">Flavoprotein</keyword>
<dbReference type="RefSeq" id="WP_114471768.1">
    <property type="nucleotide sequence ID" value="NZ_QPJK01000012.1"/>
</dbReference>
<dbReference type="Gene3D" id="3.30.560.10">
    <property type="entry name" value="Glucose Oxidase, domain 3"/>
    <property type="match status" value="2"/>
</dbReference>
<dbReference type="GO" id="GO:0016614">
    <property type="term" value="F:oxidoreductase activity, acting on CH-OH group of donors"/>
    <property type="evidence" value="ECO:0007669"/>
    <property type="project" value="InterPro"/>
</dbReference>
<name>A0A368XGS4_9BURK</name>
<dbReference type="InterPro" id="IPR012132">
    <property type="entry name" value="GMC_OxRdtase"/>
</dbReference>
<dbReference type="Gene3D" id="3.50.50.60">
    <property type="entry name" value="FAD/NAD(P)-binding domain"/>
    <property type="match status" value="3"/>
</dbReference>
<dbReference type="InterPro" id="IPR000172">
    <property type="entry name" value="GMC_OxRdtase_N"/>
</dbReference>